<feature type="region of interest" description="Disordered" evidence="1">
    <location>
        <begin position="1"/>
        <end position="79"/>
    </location>
</feature>
<evidence type="ECO:0000313" key="2">
    <source>
        <dbReference type="EMBL" id="CAK9069654.1"/>
    </source>
</evidence>
<evidence type="ECO:0000313" key="3">
    <source>
        <dbReference type="Proteomes" id="UP001642484"/>
    </source>
</evidence>
<organism evidence="2 3">
    <name type="scientific">Durusdinium trenchii</name>
    <dbReference type="NCBI Taxonomy" id="1381693"/>
    <lineage>
        <taxon>Eukaryota</taxon>
        <taxon>Sar</taxon>
        <taxon>Alveolata</taxon>
        <taxon>Dinophyceae</taxon>
        <taxon>Suessiales</taxon>
        <taxon>Symbiodiniaceae</taxon>
        <taxon>Durusdinium</taxon>
    </lineage>
</organism>
<name>A0ABP0P468_9DINO</name>
<sequence length="161" mass="17930">MDLPQDPPKTPPIALGSALKDRHRPFKPRSPSRSPARPPARSPAQLPLQTPSQKVRQRGGRRLQTARRRSRARTPASRRVLERSNPALEQFLIDHELNEKATQVLRQAAPEVQEQLLRTIRLDPAHTQGVSVGAAGLELLTSSDGTLRDFYPLRRAGYGMA</sequence>
<protein>
    <submittedName>
        <fullName evidence="2">Uncharacterized protein</fullName>
    </submittedName>
</protein>
<proteinExistence type="predicted"/>
<accession>A0ABP0P468</accession>
<feature type="compositionally biased region" description="Pro residues" evidence="1">
    <location>
        <begin position="1"/>
        <end position="11"/>
    </location>
</feature>
<dbReference type="EMBL" id="CAXAMN010022472">
    <property type="protein sequence ID" value="CAK9069654.1"/>
    <property type="molecule type" value="Genomic_DNA"/>
</dbReference>
<feature type="compositionally biased region" description="Basic residues" evidence="1">
    <location>
        <begin position="55"/>
        <end position="72"/>
    </location>
</feature>
<evidence type="ECO:0000256" key="1">
    <source>
        <dbReference type="SAM" id="MobiDB-lite"/>
    </source>
</evidence>
<dbReference type="Proteomes" id="UP001642484">
    <property type="component" value="Unassembled WGS sequence"/>
</dbReference>
<reference evidence="2 3" key="1">
    <citation type="submission" date="2024-02" db="EMBL/GenBank/DDBJ databases">
        <authorList>
            <person name="Chen Y."/>
            <person name="Shah S."/>
            <person name="Dougan E. K."/>
            <person name="Thang M."/>
            <person name="Chan C."/>
        </authorList>
    </citation>
    <scope>NUCLEOTIDE SEQUENCE [LARGE SCALE GENOMIC DNA]</scope>
</reference>
<keyword evidence="3" id="KW-1185">Reference proteome</keyword>
<comment type="caution">
    <text evidence="2">The sequence shown here is derived from an EMBL/GenBank/DDBJ whole genome shotgun (WGS) entry which is preliminary data.</text>
</comment>
<gene>
    <name evidence="2" type="ORF">CCMP2556_LOCUS34250</name>
</gene>